<dbReference type="EMBL" id="CM018218">
    <property type="protein sequence ID" value="KAB2035082.1"/>
    <property type="molecule type" value="Genomic_DNA"/>
</dbReference>
<name>A0A5J5RUR0_GOSBA</name>
<reference evidence="3" key="1">
    <citation type="journal article" date="2020" name="Nat. Genet.">
        <title>Genomic diversifications of five Gossypium allopolyploid species and their impact on cotton improvement.</title>
        <authorList>
            <person name="Chen Z.J."/>
            <person name="Sreedasyam A."/>
            <person name="Ando A."/>
            <person name="Song Q."/>
            <person name="De Santiago L.M."/>
            <person name="Hulse-Kemp A.M."/>
            <person name="Ding M."/>
            <person name="Ye W."/>
            <person name="Kirkbride R.C."/>
            <person name="Jenkins J."/>
            <person name="Plott C."/>
            <person name="Lovell J."/>
            <person name="Lin Y.M."/>
            <person name="Vaughn R."/>
            <person name="Liu B."/>
            <person name="Simpson S."/>
            <person name="Scheffler B.E."/>
            <person name="Wen L."/>
            <person name="Saski C.A."/>
            <person name="Grover C.E."/>
            <person name="Hu G."/>
            <person name="Conover J.L."/>
            <person name="Carlson J.W."/>
            <person name="Shu S."/>
            <person name="Boston L.B."/>
            <person name="Williams M."/>
            <person name="Peterson D.G."/>
            <person name="McGee K."/>
            <person name="Jones D.C."/>
            <person name="Wendel J.F."/>
            <person name="Stelly D.M."/>
            <person name="Grimwood J."/>
            <person name="Schmutz J."/>
        </authorList>
    </citation>
    <scope>NUCLEOTIDE SEQUENCE [LARGE SCALE GENOMIC DNA]</scope>
    <source>
        <strain evidence="3">cv. 3-79</strain>
    </source>
</reference>
<accession>A0A5J5RUR0</accession>
<keyword evidence="1" id="KW-0732">Signal</keyword>
<dbReference type="Proteomes" id="UP000327439">
    <property type="component" value="Chromosome D04"/>
</dbReference>
<feature type="chain" id="PRO_5023834094" evidence="1">
    <location>
        <begin position="16"/>
        <end position="64"/>
    </location>
</feature>
<evidence type="ECO:0000313" key="2">
    <source>
        <dbReference type="EMBL" id="KAB2035082.1"/>
    </source>
</evidence>
<gene>
    <name evidence="2" type="ORF">ES319_D04G127500v1</name>
</gene>
<feature type="signal peptide" evidence="1">
    <location>
        <begin position="1"/>
        <end position="15"/>
    </location>
</feature>
<sequence>MRLVTIFFLLKSILPFSFHFFSLQNLFNCCLRPFLFPLFPFFFLKRHVKKLFGIFSVSFKCHQH</sequence>
<evidence type="ECO:0000313" key="3">
    <source>
        <dbReference type="Proteomes" id="UP000327439"/>
    </source>
</evidence>
<keyword evidence="3" id="KW-1185">Reference proteome</keyword>
<dbReference type="AlphaFoldDB" id="A0A5J5RUR0"/>
<organism evidence="2 3">
    <name type="scientific">Gossypium barbadense</name>
    <name type="common">Sea Island cotton</name>
    <name type="synonym">Hibiscus barbadensis</name>
    <dbReference type="NCBI Taxonomy" id="3634"/>
    <lineage>
        <taxon>Eukaryota</taxon>
        <taxon>Viridiplantae</taxon>
        <taxon>Streptophyta</taxon>
        <taxon>Embryophyta</taxon>
        <taxon>Tracheophyta</taxon>
        <taxon>Spermatophyta</taxon>
        <taxon>Magnoliopsida</taxon>
        <taxon>eudicotyledons</taxon>
        <taxon>Gunneridae</taxon>
        <taxon>Pentapetalae</taxon>
        <taxon>rosids</taxon>
        <taxon>malvids</taxon>
        <taxon>Malvales</taxon>
        <taxon>Malvaceae</taxon>
        <taxon>Malvoideae</taxon>
        <taxon>Gossypium</taxon>
    </lineage>
</organism>
<evidence type="ECO:0000256" key="1">
    <source>
        <dbReference type="SAM" id="SignalP"/>
    </source>
</evidence>
<proteinExistence type="predicted"/>
<protein>
    <submittedName>
        <fullName evidence="2">Uncharacterized protein</fullName>
    </submittedName>
</protein>